<gene>
    <name evidence="2" type="ORF">EXN24_00735</name>
</gene>
<reference evidence="2 3" key="1">
    <citation type="journal article" date="2019" name="Appl. Microbiol. Biotechnol.">
        <title>Differential efficiency of wild type rhizogenic strains for rol gene transformation of plants.</title>
        <authorList>
            <person name="Desmet S."/>
            <person name="De Keyser E."/>
            <person name="Van Vaerenbergh J."/>
            <person name="Baeyen S."/>
            <person name="Van Huylenbroeck J."/>
            <person name="Geelen D."/>
            <person name="Dhooghe E."/>
        </authorList>
    </citation>
    <scope>NUCLEOTIDE SEQUENCE [LARGE SCALE GENOMIC DNA]</scope>
    <source>
        <strain evidence="2 3">B 4.1</strain>
    </source>
</reference>
<dbReference type="EMBL" id="SGOB01000001">
    <property type="protein sequence ID" value="TRA92173.1"/>
    <property type="molecule type" value="Genomic_DNA"/>
</dbReference>
<proteinExistence type="predicted"/>
<dbReference type="AlphaFoldDB" id="A0AA95AKD7"/>
<protein>
    <submittedName>
        <fullName evidence="2">Lytic murein transglycosylase</fullName>
    </submittedName>
</protein>
<evidence type="ECO:0000313" key="3">
    <source>
        <dbReference type="Proteomes" id="UP000320858"/>
    </source>
</evidence>
<sequence length="67" mass="7111">MRLTPLCPAGHLPHKGGDRQAALPSLHSQTLRSARPCHESISPPVGEMPGRAEGGKPQTPKRTPKNA</sequence>
<dbReference type="Proteomes" id="UP000320858">
    <property type="component" value="Unassembled WGS sequence"/>
</dbReference>
<evidence type="ECO:0000313" key="2">
    <source>
        <dbReference type="EMBL" id="TRA92173.1"/>
    </source>
</evidence>
<name>A0AA95AKD7_RHIRH</name>
<feature type="region of interest" description="Disordered" evidence="1">
    <location>
        <begin position="1"/>
        <end position="67"/>
    </location>
</feature>
<organism evidence="2 3">
    <name type="scientific">Rhizobium rhizogenes</name>
    <name type="common">Agrobacterium rhizogenes</name>
    <dbReference type="NCBI Taxonomy" id="359"/>
    <lineage>
        <taxon>Bacteria</taxon>
        <taxon>Pseudomonadati</taxon>
        <taxon>Pseudomonadota</taxon>
        <taxon>Alphaproteobacteria</taxon>
        <taxon>Hyphomicrobiales</taxon>
        <taxon>Rhizobiaceae</taxon>
        <taxon>Rhizobium/Agrobacterium group</taxon>
        <taxon>Rhizobium</taxon>
    </lineage>
</organism>
<comment type="caution">
    <text evidence="2">The sequence shown here is derived from an EMBL/GenBank/DDBJ whole genome shotgun (WGS) entry which is preliminary data.</text>
</comment>
<evidence type="ECO:0000256" key="1">
    <source>
        <dbReference type="SAM" id="MobiDB-lite"/>
    </source>
</evidence>
<accession>A0AA95AKD7</accession>